<evidence type="ECO:0000313" key="2">
    <source>
        <dbReference type="Proteomes" id="UP001638806"/>
    </source>
</evidence>
<name>A0ACC4DR58_PURLI</name>
<keyword evidence="2" id="KW-1185">Reference proteome</keyword>
<proteinExistence type="predicted"/>
<dbReference type="Proteomes" id="UP001638806">
    <property type="component" value="Unassembled WGS sequence"/>
</dbReference>
<reference evidence="1" key="1">
    <citation type="submission" date="2024-12" db="EMBL/GenBank/DDBJ databases">
        <title>Comparative genomics and development of molecular markers within Purpureocillium lilacinum and among Purpureocillium species.</title>
        <authorList>
            <person name="Yeh Z.-Y."/>
            <person name="Ni N.-T."/>
            <person name="Lo P.-H."/>
            <person name="Mushyakhwo K."/>
            <person name="Lin C.-F."/>
            <person name="Nai Y.-S."/>
        </authorList>
    </citation>
    <scope>NUCLEOTIDE SEQUENCE</scope>
    <source>
        <strain evidence="1">NCHU-NPUST-175</strain>
    </source>
</reference>
<gene>
    <name evidence="1" type="ORF">ACCO45_008504</name>
</gene>
<accession>A0ACC4DR58</accession>
<protein>
    <submittedName>
        <fullName evidence="1">Uncharacterized protein</fullName>
    </submittedName>
</protein>
<organism evidence="1 2">
    <name type="scientific">Purpureocillium lilacinum</name>
    <name type="common">Paecilomyces lilacinus</name>
    <dbReference type="NCBI Taxonomy" id="33203"/>
    <lineage>
        <taxon>Eukaryota</taxon>
        <taxon>Fungi</taxon>
        <taxon>Dikarya</taxon>
        <taxon>Ascomycota</taxon>
        <taxon>Pezizomycotina</taxon>
        <taxon>Sordariomycetes</taxon>
        <taxon>Hypocreomycetidae</taxon>
        <taxon>Hypocreales</taxon>
        <taxon>Ophiocordycipitaceae</taxon>
        <taxon>Purpureocillium</taxon>
    </lineage>
</organism>
<evidence type="ECO:0000313" key="1">
    <source>
        <dbReference type="EMBL" id="KAL3957926.1"/>
    </source>
</evidence>
<dbReference type="EMBL" id="JBGNUJ010000007">
    <property type="protein sequence ID" value="KAL3957926.1"/>
    <property type="molecule type" value="Genomic_DNA"/>
</dbReference>
<comment type="caution">
    <text evidence="1">The sequence shown here is derived from an EMBL/GenBank/DDBJ whole genome shotgun (WGS) entry which is preliminary data.</text>
</comment>
<sequence length="251" mass="27413">MHWRARTSGVGAPANMAAWSGAVHHHCSSFPARHSSDGPLCVIFSTVRACAVGLICRTGRAAVQMSPRVVHREQGPTGRYIRAGEQSFRTGDNAIVAGQRSHPVVYVGPARPRVLHPALPIARAVDRIRTVENRGPRRHVPCGWPALHVQGSIVGVEAGVVEEHGVRQETTLDEWHWFGLEPSEPTHGRRASRTHPPPIHRSNIACPRAAFKIVADCWTATMSLPAPHGAPSTPHRAWLVPAWSQWLRSDG</sequence>